<dbReference type="GO" id="GO:0005737">
    <property type="term" value="C:cytoplasm"/>
    <property type="evidence" value="ECO:0007669"/>
    <property type="project" value="UniProtKB-SubCell"/>
</dbReference>
<dbReference type="PANTHER" id="PTHR30603:SF60">
    <property type="entry name" value="RNA POLYMERASE SIGMA FACTOR RPOD"/>
    <property type="match status" value="1"/>
</dbReference>
<feature type="domain" description="RNA polymerase sigma-70" evidence="7">
    <location>
        <begin position="176"/>
        <end position="189"/>
    </location>
</feature>
<evidence type="ECO:0000259" key="8">
    <source>
        <dbReference type="PROSITE" id="PS00716"/>
    </source>
</evidence>
<comment type="caution">
    <text evidence="9">The sequence shown here is derived from an EMBL/GenBank/DDBJ whole genome shotgun (WGS) entry which is preliminary data.</text>
</comment>
<keyword evidence="10" id="KW-1185">Reference proteome</keyword>
<evidence type="ECO:0000256" key="6">
    <source>
        <dbReference type="HAMAP-Rule" id="MF_00963"/>
    </source>
</evidence>
<name>G9WMC0_9FIRM</name>
<dbReference type="NCBIfam" id="TIGR02937">
    <property type="entry name" value="sigma70-ECF"/>
    <property type="match status" value="1"/>
</dbReference>
<evidence type="ECO:0000256" key="2">
    <source>
        <dbReference type="ARBA" id="ARBA00023015"/>
    </source>
</evidence>
<dbReference type="PANTHER" id="PTHR30603">
    <property type="entry name" value="RNA POLYMERASE SIGMA FACTOR RPO"/>
    <property type="match status" value="1"/>
</dbReference>
<evidence type="ECO:0000256" key="1">
    <source>
        <dbReference type="ARBA" id="ARBA00022490"/>
    </source>
</evidence>
<dbReference type="PRINTS" id="PR00046">
    <property type="entry name" value="SIGMA70FCT"/>
</dbReference>
<feature type="domain" description="RNA polymerase sigma-70" evidence="8">
    <location>
        <begin position="345"/>
        <end position="371"/>
    </location>
</feature>
<keyword evidence="4 6" id="KW-0238">DNA-binding</keyword>
<dbReference type="GO" id="GO:0003677">
    <property type="term" value="F:DNA binding"/>
    <property type="evidence" value="ECO:0007669"/>
    <property type="project" value="UniProtKB-UniRule"/>
</dbReference>
<keyword evidence="3 6" id="KW-0731">Sigma factor</keyword>
<keyword evidence="5 6" id="KW-0804">Transcription</keyword>
<dbReference type="Pfam" id="PF04542">
    <property type="entry name" value="Sigma70_r2"/>
    <property type="match status" value="1"/>
</dbReference>
<dbReference type="PROSITE" id="PS00716">
    <property type="entry name" value="SIGMA70_2"/>
    <property type="match status" value="1"/>
</dbReference>
<dbReference type="STRING" id="796943.HMPREF9625_00503"/>
<dbReference type="InterPro" id="IPR012760">
    <property type="entry name" value="RNA_pol_sigma_RpoD_C"/>
</dbReference>
<dbReference type="GO" id="GO:0006352">
    <property type="term" value="P:DNA-templated transcription initiation"/>
    <property type="evidence" value="ECO:0007669"/>
    <property type="project" value="UniProtKB-UniRule"/>
</dbReference>
<dbReference type="Gene3D" id="1.10.601.10">
    <property type="entry name" value="RNA Polymerase Primary Sigma Factor"/>
    <property type="match status" value="2"/>
</dbReference>
<dbReference type="InterPro" id="IPR013325">
    <property type="entry name" value="RNA_pol_sigma_r2"/>
</dbReference>
<dbReference type="InterPro" id="IPR013324">
    <property type="entry name" value="RNA_pol_sigma_r3/r4-like"/>
</dbReference>
<accession>G9WMC0</accession>
<proteinExistence type="inferred from homology"/>
<dbReference type="InterPro" id="IPR007627">
    <property type="entry name" value="RNA_pol_sigma70_r2"/>
</dbReference>
<dbReference type="HOGENOM" id="CLU_014793_3_3_9"/>
<feature type="DNA-binding region" description="H-T-H motif" evidence="6">
    <location>
        <begin position="346"/>
        <end position="365"/>
    </location>
</feature>
<comment type="function">
    <text evidence="6">Sigma factors are initiation factors that promote the attachment of RNA polymerase to specific initiation sites and are then released. This sigma factor is the primary sigma factor during exponential growth.</text>
</comment>
<dbReference type="Pfam" id="PF00140">
    <property type="entry name" value="Sigma70_r1_2"/>
    <property type="match status" value="1"/>
</dbReference>
<evidence type="ECO:0000313" key="10">
    <source>
        <dbReference type="Proteomes" id="UP000018461"/>
    </source>
</evidence>
<dbReference type="FunFam" id="1.10.601.10:FF:000001">
    <property type="entry name" value="RNA polymerase sigma factor SigA"/>
    <property type="match status" value="1"/>
</dbReference>
<comment type="subunit">
    <text evidence="6">Interacts transiently with the RNA polymerase catalytic core.</text>
</comment>
<dbReference type="Proteomes" id="UP000018461">
    <property type="component" value="Unassembled WGS sequence"/>
</dbReference>
<dbReference type="GO" id="GO:0016987">
    <property type="term" value="F:sigma factor activity"/>
    <property type="evidence" value="ECO:0007669"/>
    <property type="project" value="UniProtKB-UniRule"/>
</dbReference>
<dbReference type="RefSeq" id="WP_009534366.1">
    <property type="nucleotide sequence ID" value="NZ_KE148312.1"/>
</dbReference>
<keyword evidence="1 6" id="KW-0963">Cytoplasm</keyword>
<dbReference type="InterPro" id="IPR014284">
    <property type="entry name" value="RNA_pol_sigma-70_dom"/>
</dbReference>
<comment type="similarity">
    <text evidence="6">Belongs to the sigma-70 factor family. RpoD/SigA subfamily.</text>
</comment>
<dbReference type="AlphaFoldDB" id="G9WMC0"/>
<dbReference type="Pfam" id="PF04545">
    <property type="entry name" value="Sigma70_r4"/>
    <property type="match status" value="1"/>
</dbReference>
<reference evidence="9" key="1">
    <citation type="submission" date="2011-08" db="EMBL/GenBank/DDBJ databases">
        <authorList>
            <consortium name="The Broad Institute Genome Sequencing Platform"/>
            <person name="Earl A."/>
            <person name="Ward D."/>
            <person name="Feldgarden M."/>
            <person name="Gevers D."/>
            <person name="Sizova M."/>
            <person name="Hazen A."/>
            <person name="Epstein S."/>
            <person name="Young S.K."/>
            <person name="Zeng Q."/>
            <person name="Gargeya S."/>
            <person name="Fitzgerald M."/>
            <person name="Haas B."/>
            <person name="Abouelleil A."/>
            <person name="Alvarado L."/>
            <person name="Arachchi H.M."/>
            <person name="Berlin A."/>
            <person name="Brown A."/>
            <person name="Chapman S.B."/>
            <person name="Chen Z."/>
            <person name="Dunbar C."/>
            <person name="Freedman E."/>
            <person name="Gearin G."/>
            <person name="Gellesch M."/>
            <person name="Goldberg J."/>
            <person name="Griggs A."/>
            <person name="Gujja S."/>
            <person name="Heiman D."/>
            <person name="Howarth C."/>
            <person name="Larson L."/>
            <person name="Lui A."/>
            <person name="MacDonald P.J.P."/>
            <person name="Montmayeur A."/>
            <person name="Murphy C."/>
            <person name="Neiman D."/>
            <person name="Pearson M."/>
            <person name="Priest M."/>
            <person name="Roberts A."/>
            <person name="Saif S."/>
            <person name="Shea T."/>
            <person name="Shenoy N."/>
            <person name="Sisk P."/>
            <person name="Stolte C."/>
            <person name="Sykes S."/>
            <person name="Wortman J."/>
            <person name="Nusbaum C."/>
            <person name="Birren B."/>
        </authorList>
    </citation>
    <scope>NUCLEOTIDE SEQUENCE</scope>
    <source>
        <strain evidence="9">ACB1</strain>
    </source>
</reference>
<comment type="subcellular location">
    <subcellularLocation>
        <location evidence="6">Cytoplasm</location>
    </subcellularLocation>
</comment>
<dbReference type="InterPro" id="IPR007630">
    <property type="entry name" value="RNA_pol_sigma70_r4"/>
</dbReference>
<dbReference type="SUPFAM" id="SSF88659">
    <property type="entry name" value="Sigma3 and sigma4 domains of RNA polymerase sigma factors"/>
    <property type="match status" value="2"/>
</dbReference>
<organism evidence="9 10">
    <name type="scientific">Oribacterium parvum ACB1</name>
    <dbReference type="NCBI Taxonomy" id="796943"/>
    <lineage>
        <taxon>Bacteria</taxon>
        <taxon>Bacillati</taxon>
        <taxon>Bacillota</taxon>
        <taxon>Clostridia</taxon>
        <taxon>Lachnospirales</taxon>
        <taxon>Lachnospiraceae</taxon>
        <taxon>Oribacterium</taxon>
    </lineage>
</organism>
<dbReference type="InterPro" id="IPR028630">
    <property type="entry name" value="Sigma70_RpoD"/>
</dbReference>
<dbReference type="InterPro" id="IPR009042">
    <property type="entry name" value="RNA_pol_sigma70_r1_2"/>
</dbReference>
<dbReference type="PROSITE" id="PS00715">
    <property type="entry name" value="SIGMA70_1"/>
    <property type="match status" value="1"/>
</dbReference>
<dbReference type="InterPro" id="IPR036388">
    <property type="entry name" value="WH-like_DNA-bd_sf"/>
</dbReference>
<dbReference type="SUPFAM" id="SSF88946">
    <property type="entry name" value="Sigma2 domain of RNA polymerase sigma factors"/>
    <property type="match status" value="1"/>
</dbReference>
<dbReference type="InterPro" id="IPR000943">
    <property type="entry name" value="RNA_pol_sigma70"/>
</dbReference>
<dbReference type="Pfam" id="PF04539">
    <property type="entry name" value="Sigma70_r3"/>
    <property type="match status" value="1"/>
</dbReference>
<evidence type="ECO:0000256" key="4">
    <source>
        <dbReference type="ARBA" id="ARBA00023125"/>
    </source>
</evidence>
<reference evidence="9" key="2">
    <citation type="submission" date="2013-03" db="EMBL/GenBank/DDBJ databases">
        <title>The Genome Sequence of Oribacterium sp. ACB1.</title>
        <authorList>
            <consortium name="The Broad Institute Genomics Platform"/>
            <consortium name="The Broad Institute Genome Sequencing Center for Infectious Disease"/>
            <person name="Earl A."/>
            <person name="Ward D."/>
            <person name="Feldgarden M."/>
            <person name="Gevers D."/>
            <person name="Sizova M."/>
            <person name="Hazen A."/>
            <person name="Epstein S."/>
            <person name="Walker B."/>
            <person name="Young S."/>
            <person name="Zeng Q."/>
            <person name="Gargeya S."/>
            <person name="Fitzgerald M."/>
            <person name="Haas B."/>
            <person name="Abouelleil A."/>
            <person name="Allen A.W."/>
            <person name="Alvarado L."/>
            <person name="Arachchi H.M."/>
            <person name="Berlin A.M."/>
            <person name="Chapman S.B."/>
            <person name="Gainer-Dewar J."/>
            <person name="Goldberg J."/>
            <person name="Griggs A."/>
            <person name="Gujja S."/>
            <person name="Hansen M."/>
            <person name="Howarth C."/>
            <person name="Imamovic A."/>
            <person name="Ireland A."/>
            <person name="Larimer J."/>
            <person name="McCowan C."/>
            <person name="Murphy C."/>
            <person name="Pearson M."/>
            <person name="Poon T.W."/>
            <person name="Priest M."/>
            <person name="Roberts A."/>
            <person name="Saif S."/>
            <person name="Shea T."/>
            <person name="Sisk P."/>
            <person name="Sykes S."/>
            <person name="Wortman J."/>
            <person name="Nusbaum C."/>
            <person name="Birren B."/>
        </authorList>
    </citation>
    <scope>NUCLEOTIDE SEQUENCE [LARGE SCALE GENOMIC DNA]</scope>
    <source>
        <strain evidence="9">ACB1</strain>
    </source>
</reference>
<dbReference type="CDD" id="cd06171">
    <property type="entry name" value="Sigma70_r4"/>
    <property type="match status" value="1"/>
</dbReference>
<dbReference type="NCBIfam" id="TIGR02393">
    <property type="entry name" value="RpoD_Cterm"/>
    <property type="match status" value="1"/>
</dbReference>
<evidence type="ECO:0000256" key="5">
    <source>
        <dbReference type="ARBA" id="ARBA00023163"/>
    </source>
</evidence>
<dbReference type="EMBL" id="AFZC02000003">
    <property type="protein sequence ID" value="EHL11673.1"/>
    <property type="molecule type" value="Genomic_DNA"/>
</dbReference>
<evidence type="ECO:0000256" key="3">
    <source>
        <dbReference type="ARBA" id="ARBA00023082"/>
    </source>
</evidence>
<dbReference type="PATRIC" id="fig|796943.3.peg.898"/>
<protein>
    <recommendedName>
        <fullName evidence="6">RNA polymerase sigma factor SigA</fullName>
    </recommendedName>
</protein>
<feature type="short sequence motif" description="Interaction with polymerase core subunit RpoC" evidence="6">
    <location>
        <begin position="176"/>
        <end position="179"/>
    </location>
</feature>
<feature type="region of interest" description="Sigma-70 factor domain-4" evidence="6">
    <location>
        <begin position="320"/>
        <end position="373"/>
    </location>
</feature>
<dbReference type="InterPro" id="IPR007624">
    <property type="entry name" value="RNA_pol_sigma70_r3"/>
</dbReference>
<evidence type="ECO:0000259" key="7">
    <source>
        <dbReference type="PROSITE" id="PS00715"/>
    </source>
</evidence>
<dbReference type="Gene3D" id="1.10.10.10">
    <property type="entry name" value="Winged helix-like DNA-binding domain superfamily/Winged helix DNA-binding domain"/>
    <property type="match status" value="2"/>
</dbReference>
<dbReference type="HAMAP" id="MF_00963">
    <property type="entry name" value="Sigma70_RpoD_SigA"/>
    <property type="match status" value="1"/>
</dbReference>
<feature type="region of interest" description="Sigma-70 factor domain-2" evidence="6">
    <location>
        <begin position="152"/>
        <end position="222"/>
    </location>
</feature>
<dbReference type="InterPro" id="IPR050239">
    <property type="entry name" value="Sigma-70_RNA_pol_init_factors"/>
</dbReference>
<keyword evidence="2 6" id="KW-0805">Transcription regulation</keyword>
<sequence length="385" mass="44078">MDREELEKIIETLMSKAKGNKNSIDMGEVQDMVKDLSLTEEQMESFLLLLENKGLEVIPTVDEDALKKLEKGVEKEDTEDELLALEDEDFSKEEDGEDIDLDAVDLLEGIGTEDPVRMYLKEIGTVPLLTAEEEYSLAMKKQEGDEYAKQRLIEANLRLVVSIAKRYTGRGMSFLDLVQEGNLGLIKGVEKFDPEKGFKLSTYATWWIRQSVTRALADQARTIRVPVHMVETINKMSKMQRKLTLELGYEPSVKELAEHLDMTEEKVQEIMQIAREPASLETPIGEEDDSNLGDFVADANVLSPEGNVESVMLREHIDSLLDDLKERERQVIVLRFGLEDGHPRTLEEVGREFNVTRERIRQIEAKALRKLRNPVRSKRIRDFLQ</sequence>
<feature type="region of interest" description="Sigma-70 factor domain-3" evidence="6">
    <location>
        <begin position="231"/>
        <end position="307"/>
    </location>
</feature>
<gene>
    <name evidence="6" type="primary">sigA</name>
    <name evidence="9" type="ORF">HMPREF9625_00503</name>
</gene>
<evidence type="ECO:0000313" key="9">
    <source>
        <dbReference type="EMBL" id="EHL11673.1"/>
    </source>
</evidence>